<organism evidence="1 2">
    <name type="scientific">Echinicola arenosa</name>
    <dbReference type="NCBI Taxonomy" id="2774144"/>
    <lineage>
        <taxon>Bacteria</taxon>
        <taxon>Pseudomonadati</taxon>
        <taxon>Bacteroidota</taxon>
        <taxon>Cytophagia</taxon>
        <taxon>Cytophagales</taxon>
        <taxon>Cyclobacteriaceae</taxon>
        <taxon>Echinicola</taxon>
    </lineage>
</organism>
<proteinExistence type="predicted"/>
<dbReference type="EMBL" id="JACYTQ010000001">
    <property type="protein sequence ID" value="MBD8487120.1"/>
    <property type="molecule type" value="Genomic_DNA"/>
</dbReference>
<accession>A0ABR9AEW4</accession>
<keyword evidence="2" id="KW-1185">Reference proteome</keyword>
<evidence type="ECO:0000313" key="1">
    <source>
        <dbReference type="EMBL" id="MBD8487120.1"/>
    </source>
</evidence>
<sequence length="50" mass="5727">MRFEGRERDVQQLSCLDNGKLVEAGMTRLERGNSGFRNEIWCGALQMPII</sequence>
<name>A0ABR9AEW4_9BACT</name>
<gene>
    <name evidence="1" type="ORF">IFO69_00030</name>
</gene>
<comment type="caution">
    <text evidence="1">The sequence shown here is derived from an EMBL/GenBank/DDBJ whole genome shotgun (WGS) entry which is preliminary data.</text>
</comment>
<evidence type="ECO:0000313" key="2">
    <source>
        <dbReference type="Proteomes" id="UP000647133"/>
    </source>
</evidence>
<reference evidence="1 2" key="1">
    <citation type="submission" date="2020-09" db="EMBL/GenBank/DDBJ databases">
        <title>Echinicola sp. CAU 1574 isolated from sand of Sido Beach.</title>
        <authorList>
            <person name="Kim W."/>
        </authorList>
    </citation>
    <scope>NUCLEOTIDE SEQUENCE [LARGE SCALE GENOMIC DNA]</scope>
    <source>
        <strain evidence="1 2">CAU 1574</strain>
    </source>
</reference>
<dbReference type="Proteomes" id="UP000647133">
    <property type="component" value="Unassembled WGS sequence"/>
</dbReference>
<protein>
    <submittedName>
        <fullName evidence="1">Uncharacterized protein</fullName>
    </submittedName>
</protein>